<gene>
    <name evidence="5" type="ORF">BKA05_001155</name>
</gene>
<evidence type="ECO:0000256" key="2">
    <source>
        <dbReference type="ARBA" id="ARBA00023315"/>
    </source>
</evidence>
<accession>A0A7Z0C1B8</accession>
<evidence type="ECO:0000313" key="6">
    <source>
        <dbReference type="Proteomes" id="UP000537326"/>
    </source>
</evidence>
<dbReference type="InterPro" id="IPR016181">
    <property type="entry name" value="Acyl_CoA_acyltransferase"/>
</dbReference>
<dbReference type="PANTHER" id="PTHR43800:SF1">
    <property type="entry name" value="PEPTIDYL-LYSINE N-ACETYLTRANSFERASE YJAB"/>
    <property type="match status" value="1"/>
</dbReference>
<dbReference type="Gene3D" id="3.40.630.30">
    <property type="match status" value="1"/>
</dbReference>
<comment type="caution">
    <text evidence="5">The sequence shown here is derived from an EMBL/GenBank/DDBJ whole genome shotgun (WGS) entry which is preliminary data.</text>
</comment>
<keyword evidence="6" id="KW-1185">Reference proteome</keyword>
<protein>
    <submittedName>
        <fullName evidence="5">GNAT superfamily N-acetyltransferase</fullName>
    </submittedName>
</protein>
<name>A0A7Z0C1B8_9ACTN</name>
<evidence type="ECO:0000313" key="5">
    <source>
        <dbReference type="EMBL" id="NYI09640.1"/>
    </source>
</evidence>
<feature type="region of interest" description="Disordered" evidence="3">
    <location>
        <begin position="180"/>
        <end position="206"/>
    </location>
</feature>
<evidence type="ECO:0000256" key="1">
    <source>
        <dbReference type="ARBA" id="ARBA00022679"/>
    </source>
</evidence>
<dbReference type="Proteomes" id="UP000537326">
    <property type="component" value="Unassembled WGS sequence"/>
</dbReference>
<feature type="domain" description="N-acetyltransferase" evidence="4">
    <location>
        <begin position="3"/>
        <end position="160"/>
    </location>
</feature>
<sequence>MSLSVRPARPSEMRHLAAVEDSGAAPFRDWFGAAAVPALLAPAVSGASRDAVPGELLVAADPAYAGTGPLGFVHLLWLDADDGSVTAHLEQLSVLLPDHGRQGIGTALVEAACEEARWAGHSSLTLCTYRDVPWNGPFYRRLGFVEDLDPPAHLERIRVAERALGLDRCGVREVLRRDLDRSSRSGSAHKLPTSEPGHRQGARPVP</sequence>
<dbReference type="CDD" id="cd04301">
    <property type="entry name" value="NAT_SF"/>
    <property type="match status" value="1"/>
</dbReference>
<keyword evidence="2" id="KW-0012">Acyltransferase</keyword>
<organism evidence="5 6">
    <name type="scientific">Nocardioides marinus</name>
    <dbReference type="NCBI Taxonomy" id="374514"/>
    <lineage>
        <taxon>Bacteria</taxon>
        <taxon>Bacillati</taxon>
        <taxon>Actinomycetota</taxon>
        <taxon>Actinomycetes</taxon>
        <taxon>Propionibacteriales</taxon>
        <taxon>Nocardioidaceae</taxon>
        <taxon>Nocardioides</taxon>
    </lineage>
</organism>
<dbReference type="PANTHER" id="PTHR43800">
    <property type="entry name" value="PEPTIDYL-LYSINE N-ACETYLTRANSFERASE YJAB"/>
    <property type="match status" value="1"/>
</dbReference>
<dbReference type="RefSeq" id="WP_218842318.1">
    <property type="nucleotide sequence ID" value="NZ_BAAAPP010000012.1"/>
</dbReference>
<evidence type="ECO:0000256" key="3">
    <source>
        <dbReference type="SAM" id="MobiDB-lite"/>
    </source>
</evidence>
<proteinExistence type="predicted"/>
<dbReference type="InterPro" id="IPR000182">
    <property type="entry name" value="GNAT_dom"/>
</dbReference>
<dbReference type="AlphaFoldDB" id="A0A7Z0C1B8"/>
<evidence type="ECO:0000259" key="4">
    <source>
        <dbReference type="PROSITE" id="PS51186"/>
    </source>
</evidence>
<keyword evidence="1 5" id="KW-0808">Transferase</keyword>
<dbReference type="PROSITE" id="PS51186">
    <property type="entry name" value="GNAT"/>
    <property type="match status" value="1"/>
</dbReference>
<dbReference type="EMBL" id="JACBZI010000001">
    <property type="protein sequence ID" value="NYI09640.1"/>
    <property type="molecule type" value="Genomic_DNA"/>
</dbReference>
<dbReference type="Pfam" id="PF13508">
    <property type="entry name" value="Acetyltransf_7"/>
    <property type="match status" value="1"/>
</dbReference>
<dbReference type="GO" id="GO:0016747">
    <property type="term" value="F:acyltransferase activity, transferring groups other than amino-acyl groups"/>
    <property type="evidence" value="ECO:0007669"/>
    <property type="project" value="InterPro"/>
</dbReference>
<reference evidence="5 6" key="1">
    <citation type="submission" date="2020-07" db="EMBL/GenBank/DDBJ databases">
        <title>Sequencing the genomes of 1000 actinobacteria strains.</title>
        <authorList>
            <person name="Klenk H.-P."/>
        </authorList>
    </citation>
    <scope>NUCLEOTIDE SEQUENCE [LARGE SCALE GENOMIC DNA]</scope>
    <source>
        <strain evidence="5 6">DSM 18248</strain>
    </source>
</reference>
<dbReference type="SUPFAM" id="SSF55729">
    <property type="entry name" value="Acyl-CoA N-acyltransferases (Nat)"/>
    <property type="match status" value="1"/>
</dbReference>